<organism evidence="1">
    <name type="scientific">Escherichia coli</name>
    <dbReference type="NCBI Taxonomy" id="562"/>
    <lineage>
        <taxon>Bacteria</taxon>
        <taxon>Pseudomonadati</taxon>
        <taxon>Pseudomonadota</taxon>
        <taxon>Gammaproteobacteria</taxon>
        <taxon>Enterobacterales</taxon>
        <taxon>Enterobacteriaceae</taxon>
        <taxon>Escherichia</taxon>
    </lineage>
</organism>
<gene>
    <name evidence="1" type="ORF">HJQ60_003544</name>
</gene>
<dbReference type="EMBL" id="DABERK010000021">
    <property type="protein sequence ID" value="HAI5333525.1"/>
    <property type="molecule type" value="Genomic_DNA"/>
</dbReference>
<dbReference type="AlphaFoldDB" id="A0A797I033"/>
<dbReference type="Proteomes" id="UP000845800">
    <property type="component" value="Unassembled WGS sequence"/>
</dbReference>
<reference evidence="1" key="2">
    <citation type="submission" date="2020-03" db="EMBL/GenBank/DDBJ databases">
        <authorList>
            <consortium name="NCBI Pathogen Detection Project"/>
        </authorList>
    </citation>
    <scope>NUCLEOTIDE SEQUENCE</scope>
    <source>
        <strain evidence="1">AMC_487</strain>
    </source>
</reference>
<sequence>MANSLLETCNNWQIQRAEILSRNPDMAMTIDNLDTLIERTVRSAIDIAHRVDWDFREAERLAKEQAKEAGKGE</sequence>
<dbReference type="RefSeq" id="WP_058799021.1">
    <property type="nucleotide sequence ID" value="NZ_FLKU01000038.1"/>
</dbReference>
<name>A0A797I033_ECOLX</name>
<evidence type="ECO:0000313" key="1">
    <source>
        <dbReference type="EMBL" id="HAI5333525.1"/>
    </source>
</evidence>
<accession>A0A797I033</accession>
<protein>
    <submittedName>
        <fullName evidence="1">Uncharacterized protein</fullName>
    </submittedName>
</protein>
<proteinExistence type="predicted"/>
<comment type="caution">
    <text evidence="1">The sequence shown here is derived from an EMBL/GenBank/DDBJ whole genome shotgun (WGS) entry which is preliminary data.</text>
</comment>
<reference evidence="1" key="1">
    <citation type="journal article" date="2018" name="Genome Biol.">
        <title>SKESA: strategic k-mer extension for scrupulous assemblies.</title>
        <authorList>
            <person name="Souvorov A."/>
            <person name="Agarwala R."/>
            <person name="Lipman D.J."/>
        </authorList>
    </citation>
    <scope>NUCLEOTIDE SEQUENCE [LARGE SCALE GENOMIC DNA]</scope>
    <source>
        <strain evidence="1">AMC_487</strain>
    </source>
</reference>